<sequence>MSAQLPGILQSLAPILDRHGYAAVVALVGVEGFGIPAPGQTVLIAAGIYAGAGQLNLAVVLALGLVAAVAGDNIGYAIGHFAGRPLVLRFGRYVFLTEDRLATAERFFAKHGNVVVPVARFIDGLRQANGVVAGLAHMRWWRFLAYNVLGAIAWVSLWVLVGYVAGDHITAIYTEFQHYEKYFLAALAAAVIAVSIRWLIKRRRRRSPAADNCDNRPP</sequence>
<evidence type="ECO:0000256" key="1">
    <source>
        <dbReference type="ARBA" id="ARBA00004651"/>
    </source>
</evidence>
<dbReference type="InterPro" id="IPR032816">
    <property type="entry name" value="VTT_dom"/>
</dbReference>
<keyword evidence="6 7" id="KW-0472">Membrane</keyword>
<proteinExistence type="inferred from homology"/>
<dbReference type="Proteomes" id="UP000093592">
    <property type="component" value="Unassembled WGS sequence"/>
</dbReference>
<feature type="domain" description="VTT" evidence="8">
    <location>
        <begin position="38"/>
        <end position="163"/>
    </location>
</feature>
<evidence type="ECO:0000256" key="2">
    <source>
        <dbReference type="ARBA" id="ARBA00010792"/>
    </source>
</evidence>
<evidence type="ECO:0000259" key="8">
    <source>
        <dbReference type="Pfam" id="PF09335"/>
    </source>
</evidence>
<evidence type="ECO:0000256" key="6">
    <source>
        <dbReference type="ARBA" id="ARBA00023136"/>
    </source>
</evidence>
<name>A0A1A2ZCW3_9MYCO</name>
<feature type="transmembrane region" description="Helical" evidence="7">
    <location>
        <begin position="144"/>
        <end position="166"/>
    </location>
</feature>
<feature type="transmembrane region" description="Helical" evidence="7">
    <location>
        <begin position="182"/>
        <end position="200"/>
    </location>
</feature>
<keyword evidence="5 7" id="KW-1133">Transmembrane helix</keyword>
<evidence type="ECO:0000313" key="10">
    <source>
        <dbReference type="Proteomes" id="UP000093592"/>
    </source>
</evidence>
<feature type="transmembrane region" description="Helical" evidence="7">
    <location>
        <begin position="21"/>
        <end position="49"/>
    </location>
</feature>
<dbReference type="AlphaFoldDB" id="A0A1A2ZCW3"/>
<comment type="caution">
    <text evidence="9">The sequence shown here is derived from an EMBL/GenBank/DDBJ whole genome shotgun (WGS) entry which is preliminary data.</text>
</comment>
<dbReference type="GO" id="GO:0005886">
    <property type="term" value="C:plasma membrane"/>
    <property type="evidence" value="ECO:0007669"/>
    <property type="project" value="UniProtKB-SubCell"/>
</dbReference>
<feature type="transmembrane region" description="Helical" evidence="7">
    <location>
        <begin position="55"/>
        <end position="79"/>
    </location>
</feature>
<organism evidence="9 10">
    <name type="scientific">Mycobacterium kyorinense</name>
    <dbReference type="NCBI Taxonomy" id="487514"/>
    <lineage>
        <taxon>Bacteria</taxon>
        <taxon>Bacillati</taxon>
        <taxon>Actinomycetota</taxon>
        <taxon>Actinomycetes</taxon>
        <taxon>Mycobacteriales</taxon>
        <taxon>Mycobacteriaceae</taxon>
        <taxon>Mycobacterium</taxon>
    </lineage>
</organism>
<evidence type="ECO:0000313" key="9">
    <source>
        <dbReference type="EMBL" id="OBI47513.1"/>
    </source>
</evidence>
<dbReference type="OrthoDB" id="9813426at2"/>
<dbReference type="RefSeq" id="WP_065014274.1">
    <property type="nucleotide sequence ID" value="NZ_LZKJ01000087.1"/>
</dbReference>
<comment type="subcellular location">
    <subcellularLocation>
        <location evidence="1">Cell membrane</location>
        <topology evidence="1">Multi-pass membrane protein</topology>
    </subcellularLocation>
</comment>
<dbReference type="PANTHER" id="PTHR42709">
    <property type="entry name" value="ALKALINE PHOSPHATASE LIKE PROTEIN"/>
    <property type="match status" value="1"/>
</dbReference>
<dbReference type="EMBL" id="LZKJ01000087">
    <property type="protein sequence ID" value="OBI47513.1"/>
    <property type="molecule type" value="Genomic_DNA"/>
</dbReference>
<dbReference type="PANTHER" id="PTHR42709:SF6">
    <property type="entry name" value="UNDECAPRENYL PHOSPHATE TRANSPORTER A"/>
    <property type="match status" value="1"/>
</dbReference>
<evidence type="ECO:0000256" key="5">
    <source>
        <dbReference type="ARBA" id="ARBA00022989"/>
    </source>
</evidence>
<comment type="similarity">
    <text evidence="2">Belongs to the DedA family.</text>
</comment>
<keyword evidence="3" id="KW-1003">Cell membrane</keyword>
<keyword evidence="4 7" id="KW-0812">Transmembrane</keyword>
<reference evidence="10" key="1">
    <citation type="submission" date="2016-06" db="EMBL/GenBank/DDBJ databases">
        <authorList>
            <person name="Sutton G."/>
            <person name="Brinkac L."/>
            <person name="Sanka R."/>
            <person name="Adams M."/>
            <person name="Lau E."/>
            <person name="Sam S."/>
            <person name="Sreng N."/>
            <person name="Him V."/>
            <person name="Kerleguer A."/>
            <person name="Cheng S."/>
        </authorList>
    </citation>
    <scope>NUCLEOTIDE SEQUENCE [LARGE SCALE GENOMIC DNA]</scope>
    <source>
        <strain evidence="10">E861</strain>
    </source>
</reference>
<evidence type="ECO:0000256" key="7">
    <source>
        <dbReference type="SAM" id="Phobius"/>
    </source>
</evidence>
<protein>
    <submittedName>
        <fullName evidence="9">Alkaline phosphatase</fullName>
    </submittedName>
</protein>
<evidence type="ECO:0000256" key="3">
    <source>
        <dbReference type="ARBA" id="ARBA00022475"/>
    </source>
</evidence>
<gene>
    <name evidence="9" type="ORF">A5707_19650</name>
</gene>
<dbReference type="Pfam" id="PF09335">
    <property type="entry name" value="VTT_dom"/>
    <property type="match status" value="1"/>
</dbReference>
<accession>A0A1A2ZCW3</accession>
<evidence type="ECO:0000256" key="4">
    <source>
        <dbReference type="ARBA" id="ARBA00022692"/>
    </source>
</evidence>
<dbReference type="InterPro" id="IPR051311">
    <property type="entry name" value="DedA_domain"/>
</dbReference>